<gene>
    <name evidence="1" type="ORF">METZ01_LOCUS198941</name>
</gene>
<accession>A0A382E8A2</accession>
<dbReference type="EMBL" id="UINC01042870">
    <property type="protein sequence ID" value="SVB46087.1"/>
    <property type="molecule type" value="Genomic_DNA"/>
</dbReference>
<proteinExistence type="predicted"/>
<dbReference type="AlphaFoldDB" id="A0A382E8A2"/>
<sequence>MDKKTPTKAEKKKILNKLGSITGEELYTEEEWARLMWATSSLGIAEIEEEANERRAKYGGHQTGFKRRRGNWIVYNLKGKILGEVEDKQSEIEVISYFLKCYPNFSEETLKAKRS</sequence>
<protein>
    <submittedName>
        <fullName evidence="1">Uncharacterized protein</fullName>
    </submittedName>
</protein>
<name>A0A382E8A2_9ZZZZ</name>
<organism evidence="1">
    <name type="scientific">marine metagenome</name>
    <dbReference type="NCBI Taxonomy" id="408172"/>
    <lineage>
        <taxon>unclassified sequences</taxon>
        <taxon>metagenomes</taxon>
        <taxon>ecological metagenomes</taxon>
    </lineage>
</organism>
<evidence type="ECO:0000313" key="1">
    <source>
        <dbReference type="EMBL" id="SVB46087.1"/>
    </source>
</evidence>
<reference evidence="1" key="1">
    <citation type="submission" date="2018-05" db="EMBL/GenBank/DDBJ databases">
        <authorList>
            <person name="Lanie J.A."/>
            <person name="Ng W.-L."/>
            <person name="Kazmierczak K.M."/>
            <person name="Andrzejewski T.M."/>
            <person name="Davidsen T.M."/>
            <person name="Wayne K.J."/>
            <person name="Tettelin H."/>
            <person name="Glass J.I."/>
            <person name="Rusch D."/>
            <person name="Podicherti R."/>
            <person name="Tsui H.-C.T."/>
            <person name="Winkler M.E."/>
        </authorList>
    </citation>
    <scope>NUCLEOTIDE SEQUENCE</scope>
</reference>
<feature type="non-terminal residue" evidence="1">
    <location>
        <position position="115"/>
    </location>
</feature>